<reference evidence="10 11" key="1">
    <citation type="submission" date="2018-06" db="EMBL/GenBank/DDBJ databases">
        <title>Genomic Encyclopedia of Archaeal and Bacterial Type Strains, Phase II (KMG-II): from individual species to whole genera.</title>
        <authorList>
            <person name="Goeker M."/>
        </authorList>
    </citation>
    <scope>NUCLEOTIDE SEQUENCE [LARGE SCALE GENOMIC DNA]</scope>
    <source>
        <strain evidence="10 11">DSM 21851</strain>
    </source>
</reference>
<dbReference type="CDD" id="cd01744">
    <property type="entry name" value="GATase1_CPSase"/>
    <property type="match status" value="1"/>
</dbReference>
<feature type="binding site" evidence="8">
    <location>
        <position position="231"/>
    </location>
    <ligand>
        <name>L-glutamine</name>
        <dbReference type="ChEBI" id="CHEBI:58359"/>
    </ligand>
</feature>
<dbReference type="Pfam" id="PF00117">
    <property type="entry name" value="GATase"/>
    <property type="match status" value="1"/>
</dbReference>
<keyword evidence="11" id="KW-1185">Reference proteome</keyword>
<evidence type="ECO:0000313" key="11">
    <source>
        <dbReference type="Proteomes" id="UP000248790"/>
    </source>
</evidence>
<organism evidence="10 11">
    <name type="scientific">Larkinella arboricola</name>
    <dbReference type="NCBI Taxonomy" id="643671"/>
    <lineage>
        <taxon>Bacteria</taxon>
        <taxon>Pseudomonadati</taxon>
        <taxon>Bacteroidota</taxon>
        <taxon>Cytophagia</taxon>
        <taxon>Cytophagales</taxon>
        <taxon>Spirosomataceae</taxon>
        <taxon>Larkinella</taxon>
    </lineage>
</organism>
<comment type="similarity">
    <text evidence="2 8">Belongs to the CarA family.</text>
</comment>
<dbReference type="HAMAP" id="MF_01209">
    <property type="entry name" value="CPSase_S_chain"/>
    <property type="match status" value="1"/>
</dbReference>
<keyword evidence="4 8" id="KW-0547">Nucleotide-binding</keyword>
<comment type="subunit">
    <text evidence="8">Composed of two chains; the small (or glutamine) chain promotes the hydrolysis of glutamine to ammonia, which is used by the large (or ammonia) chain to synthesize carbamoyl phosphate. Tetramer of heterodimers (alpha,beta)4.</text>
</comment>
<dbReference type="PRINTS" id="PR00099">
    <property type="entry name" value="CPSGATASE"/>
</dbReference>
<protein>
    <recommendedName>
        <fullName evidence="8">Carbamoyl phosphate synthase small chain</fullName>
        <ecNumber evidence="8">6.3.5.5</ecNumber>
    </recommendedName>
    <alternativeName>
        <fullName evidence="8">Carbamoyl phosphate synthetase glutamine chain</fullName>
    </alternativeName>
</protein>
<comment type="pathway">
    <text evidence="1 8">Amino-acid biosynthesis; L-arginine biosynthesis; carbamoyl phosphate from bicarbonate: step 1/1.</text>
</comment>
<evidence type="ECO:0000256" key="1">
    <source>
        <dbReference type="ARBA" id="ARBA00005077"/>
    </source>
</evidence>
<dbReference type="GO" id="GO:0044205">
    <property type="term" value="P:'de novo' UMP biosynthetic process"/>
    <property type="evidence" value="ECO:0007669"/>
    <property type="project" value="UniProtKB-UniRule"/>
</dbReference>
<comment type="function">
    <text evidence="8">Small subunit of the glutamine-dependent carbamoyl phosphate synthetase (CPSase). CPSase catalyzes the formation of carbamoyl phosphate from the ammonia moiety of glutamine, carbonate, and phosphate donated by ATP, constituting the first step of 2 biosynthetic pathways, one leading to arginine and/or urea and the other to pyrimidine nucleotides. The small subunit (glutamine amidotransferase) binds and cleaves glutamine to supply the large subunit with the substrate ammonia.</text>
</comment>
<dbReference type="SUPFAM" id="SSF52317">
    <property type="entry name" value="Class I glutamine amidotransferase-like"/>
    <property type="match status" value="1"/>
</dbReference>
<dbReference type="OrthoDB" id="9804328at2"/>
<dbReference type="EMBL" id="QLMC01000001">
    <property type="protein sequence ID" value="RAK01965.1"/>
    <property type="molecule type" value="Genomic_DNA"/>
</dbReference>
<feature type="binding site" evidence="8">
    <location>
        <position position="263"/>
    </location>
    <ligand>
        <name>L-glutamine</name>
        <dbReference type="ChEBI" id="CHEBI:58359"/>
    </ligand>
</feature>
<dbReference type="PRINTS" id="PR00097">
    <property type="entry name" value="ANTSNTHASEII"/>
</dbReference>
<keyword evidence="8" id="KW-0028">Amino-acid biosynthesis</keyword>
<evidence type="ECO:0000313" key="10">
    <source>
        <dbReference type="EMBL" id="RAK01965.1"/>
    </source>
</evidence>
<comment type="catalytic activity">
    <reaction evidence="7 8">
        <text>hydrogencarbonate + L-glutamine + 2 ATP + H2O = carbamoyl phosphate + L-glutamate + 2 ADP + phosphate + 2 H(+)</text>
        <dbReference type="Rhea" id="RHEA:18633"/>
        <dbReference type="ChEBI" id="CHEBI:15377"/>
        <dbReference type="ChEBI" id="CHEBI:15378"/>
        <dbReference type="ChEBI" id="CHEBI:17544"/>
        <dbReference type="ChEBI" id="CHEBI:29985"/>
        <dbReference type="ChEBI" id="CHEBI:30616"/>
        <dbReference type="ChEBI" id="CHEBI:43474"/>
        <dbReference type="ChEBI" id="CHEBI:58228"/>
        <dbReference type="ChEBI" id="CHEBI:58359"/>
        <dbReference type="ChEBI" id="CHEBI:456216"/>
        <dbReference type="EC" id="6.3.5.5"/>
    </reaction>
</comment>
<dbReference type="InterPro" id="IPR029062">
    <property type="entry name" value="Class_I_gatase-like"/>
</dbReference>
<dbReference type="GO" id="GO:0006541">
    <property type="term" value="P:glutamine metabolic process"/>
    <property type="evidence" value="ECO:0007669"/>
    <property type="project" value="InterPro"/>
</dbReference>
<feature type="binding site" evidence="8">
    <location>
        <position position="51"/>
    </location>
    <ligand>
        <name>L-glutamine</name>
        <dbReference type="ChEBI" id="CHEBI:58359"/>
    </ligand>
</feature>
<comment type="catalytic activity">
    <reaction evidence="8">
        <text>L-glutamine + H2O = L-glutamate + NH4(+)</text>
        <dbReference type="Rhea" id="RHEA:15889"/>
        <dbReference type="ChEBI" id="CHEBI:15377"/>
        <dbReference type="ChEBI" id="CHEBI:28938"/>
        <dbReference type="ChEBI" id="CHEBI:29985"/>
        <dbReference type="ChEBI" id="CHEBI:58359"/>
    </reaction>
</comment>
<dbReference type="GO" id="GO:0004088">
    <property type="term" value="F:carbamoyl-phosphate synthase (glutamine-hydrolyzing) activity"/>
    <property type="evidence" value="ECO:0007669"/>
    <property type="project" value="UniProtKB-UniRule"/>
</dbReference>
<evidence type="ECO:0000256" key="2">
    <source>
        <dbReference type="ARBA" id="ARBA00007800"/>
    </source>
</evidence>
<feature type="binding site" evidence="8">
    <location>
        <position position="233"/>
    </location>
    <ligand>
        <name>L-glutamine</name>
        <dbReference type="ChEBI" id="CHEBI:58359"/>
    </ligand>
</feature>
<comment type="pathway">
    <text evidence="8">Pyrimidine metabolism; UMP biosynthesis via de novo pathway; (S)-dihydroorotate from bicarbonate: step 1/3.</text>
</comment>
<feature type="binding site" evidence="8">
    <location>
        <position position="260"/>
    </location>
    <ligand>
        <name>L-glutamine</name>
        <dbReference type="ChEBI" id="CHEBI:58359"/>
    </ligand>
</feature>
<dbReference type="AlphaFoldDB" id="A0A327X4Y5"/>
<dbReference type="InterPro" id="IPR050472">
    <property type="entry name" value="Anth_synth/Amidotransfase"/>
</dbReference>
<evidence type="ECO:0000259" key="9">
    <source>
        <dbReference type="SMART" id="SM01097"/>
    </source>
</evidence>
<sequence length="371" mass="41028">MKQVQQPAALLVLKDGSVFRGTALGKIGTAGGEICFNTGMTGYQEIYTDPSYYGQVIVNTTSHIGNYGVQYRDEEESDKVTIRGMVCNFFSQIHSRNTADTSLQEYFERANIVGISGIDTRQVVRHIRDKGVMNCIISSEILDPAVLLDRLHQIPDMEGLELSSEVSTKKIYEVGDPNVSDFKVAVLDLGIKKSILNNLAGRGAHCRVFPAKTPFEEIKAWSPDGYFISNGPGDPAAMPYAVETVKQALETDKPLFGICLGHQILSLASGISTYKMHNGHRGLNHPVKNLITGRCEVTSQNHGFAVRADEVMDNADIELTHVNLNDKTIEGIRRKDRPAFSVQYHPEASPGPHDSRYLFDDFVKLIEVEAR</sequence>
<dbReference type="PANTHER" id="PTHR43418">
    <property type="entry name" value="MULTIFUNCTIONAL TRYPTOPHAN BIOSYNTHESIS PROTEIN-RELATED"/>
    <property type="match status" value="1"/>
</dbReference>
<comment type="caution">
    <text evidence="10">The sequence shown here is derived from an EMBL/GenBank/DDBJ whole genome shotgun (WGS) entry which is preliminary data.</text>
</comment>
<dbReference type="GO" id="GO:0005524">
    <property type="term" value="F:ATP binding"/>
    <property type="evidence" value="ECO:0007669"/>
    <property type="project" value="UniProtKB-UniRule"/>
</dbReference>
<dbReference type="Pfam" id="PF00988">
    <property type="entry name" value="CPSase_sm_chain"/>
    <property type="match status" value="1"/>
</dbReference>
<feature type="domain" description="Carbamoyl-phosphate synthase small subunit N-terminal" evidence="9">
    <location>
        <begin position="7"/>
        <end position="138"/>
    </location>
</feature>
<feature type="binding site" evidence="8">
    <location>
        <position position="303"/>
    </location>
    <ligand>
        <name>L-glutamine</name>
        <dbReference type="ChEBI" id="CHEBI:58359"/>
    </ligand>
</feature>
<dbReference type="InterPro" id="IPR002474">
    <property type="entry name" value="CarbamoylP_synth_ssu_N"/>
</dbReference>
<dbReference type="InterPro" id="IPR017926">
    <property type="entry name" value="GATASE"/>
</dbReference>
<feature type="region of interest" description="CPSase" evidence="8">
    <location>
        <begin position="1"/>
        <end position="182"/>
    </location>
</feature>
<dbReference type="NCBIfam" id="TIGR01368">
    <property type="entry name" value="CPSaseIIsmall"/>
    <property type="match status" value="1"/>
</dbReference>
<dbReference type="NCBIfam" id="NF009475">
    <property type="entry name" value="PRK12838.1"/>
    <property type="match status" value="1"/>
</dbReference>
<dbReference type="Proteomes" id="UP000248790">
    <property type="component" value="Unassembled WGS sequence"/>
</dbReference>
<feature type="binding site" evidence="8">
    <location>
        <position position="304"/>
    </location>
    <ligand>
        <name>L-glutamine</name>
        <dbReference type="ChEBI" id="CHEBI:58359"/>
    </ligand>
</feature>
<dbReference type="SMART" id="SM01097">
    <property type="entry name" value="CPSase_sm_chain"/>
    <property type="match status" value="1"/>
</dbReference>
<evidence type="ECO:0000256" key="8">
    <source>
        <dbReference type="HAMAP-Rule" id="MF_01209"/>
    </source>
</evidence>
<proteinExistence type="inferred from homology"/>
<evidence type="ECO:0000256" key="6">
    <source>
        <dbReference type="ARBA" id="ARBA00022962"/>
    </source>
</evidence>
<feature type="binding site" evidence="8">
    <location>
        <position position="301"/>
    </location>
    <ligand>
        <name>L-glutamine</name>
        <dbReference type="ChEBI" id="CHEBI:58359"/>
    </ligand>
</feature>
<dbReference type="InterPro" id="IPR035686">
    <property type="entry name" value="CPSase_GATase1"/>
</dbReference>
<evidence type="ECO:0000256" key="7">
    <source>
        <dbReference type="ARBA" id="ARBA00048816"/>
    </source>
</evidence>
<accession>A0A327X4Y5</accession>
<dbReference type="Gene3D" id="3.40.50.880">
    <property type="match status" value="1"/>
</dbReference>
<dbReference type="InterPro" id="IPR036480">
    <property type="entry name" value="CarbP_synth_ssu_N_sf"/>
</dbReference>
<feature type="active site" evidence="8">
    <location>
        <position position="345"/>
    </location>
</feature>
<keyword evidence="8" id="KW-0665">Pyrimidine biosynthesis</keyword>
<keyword evidence="6 8" id="KW-0315">Glutamine amidotransferase</keyword>
<name>A0A327X4Y5_LARAB</name>
<keyword evidence="8" id="KW-0055">Arginine biosynthesis</keyword>
<dbReference type="EC" id="6.3.5.5" evidence="8"/>
<dbReference type="PANTHER" id="PTHR43418:SF7">
    <property type="entry name" value="CARBAMOYL-PHOSPHATE SYNTHASE SMALL CHAIN"/>
    <property type="match status" value="1"/>
</dbReference>
<dbReference type="RefSeq" id="WP_111626203.1">
    <property type="nucleotide sequence ID" value="NZ_QLMC01000001.1"/>
</dbReference>
<feature type="active site" description="Nucleophile" evidence="8">
    <location>
        <position position="259"/>
    </location>
</feature>
<evidence type="ECO:0000256" key="3">
    <source>
        <dbReference type="ARBA" id="ARBA00022598"/>
    </source>
</evidence>
<dbReference type="UniPathway" id="UPA00070">
    <property type="reaction ID" value="UER00115"/>
</dbReference>
<feature type="active site" evidence="8">
    <location>
        <position position="347"/>
    </location>
</feature>
<dbReference type="GO" id="GO:0006526">
    <property type="term" value="P:L-arginine biosynthetic process"/>
    <property type="evidence" value="ECO:0007669"/>
    <property type="project" value="UniProtKB-UniRule"/>
</dbReference>
<evidence type="ECO:0000256" key="4">
    <source>
        <dbReference type="ARBA" id="ARBA00022741"/>
    </source>
</evidence>
<dbReference type="Gene3D" id="3.50.30.20">
    <property type="entry name" value="Carbamoyl-phosphate synthase small subunit, N-terminal domain"/>
    <property type="match status" value="1"/>
</dbReference>
<dbReference type="PROSITE" id="PS51273">
    <property type="entry name" value="GATASE_TYPE_1"/>
    <property type="match status" value="1"/>
</dbReference>
<dbReference type="SUPFAM" id="SSF52021">
    <property type="entry name" value="Carbamoyl phosphate synthetase, small subunit N-terminal domain"/>
    <property type="match status" value="1"/>
</dbReference>
<dbReference type="GO" id="GO:0006207">
    <property type="term" value="P:'de novo' pyrimidine nucleobase biosynthetic process"/>
    <property type="evidence" value="ECO:0007669"/>
    <property type="project" value="InterPro"/>
</dbReference>
<dbReference type="PRINTS" id="PR00096">
    <property type="entry name" value="GATASE"/>
</dbReference>
<dbReference type="GO" id="GO:0004359">
    <property type="term" value="F:glutaminase activity"/>
    <property type="evidence" value="ECO:0007669"/>
    <property type="project" value="RHEA"/>
</dbReference>
<dbReference type="UniPathway" id="UPA00068">
    <property type="reaction ID" value="UER00171"/>
</dbReference>
<gene>
    <name evidence="8" type="primary">carA</name>
    <name evidence="10" type="ORF">LX87_00079</name>
</gene>
<dbReference type="InterPro" id="IPR006274">
    <property type="entry name" value="CarbamoylP_synth_ssu"/>
</dbReference>
<keyword evidence="3 8" id="KW-0436">Ligase</keyword>
<evidence type="ECO:0000256" key="5">
    <source>
        <dbReference type="ARBA" id="ARBA00022840"/>
    </source>
</evidence>
<keyword evidence="5 8" id="KW-0067">ATP-binding</keyword>